<feature type="binding site" evidence="13 16">
    <location>
        <position position="130"/>
    </location>
    <ligand>
        <name>NAD(+)</name>
        <dbReference type="ChEBI" id="CHEBI:57540"/>
    </ligand>
</feature>
<evidence type="ECO:0000256" key="13">
    <source>
        <dbReference type="HAMAP-Rule" id="MF_01024"/>
    </source>
</evidence>
<evidence type="ECO:0000256" key="10">
    <source>
        <dbReference type="ARBA" id="ARBA00023027"/>
    </source>
</evidence>
<dbReference type="PROSITE" id="PS00611">
    <property type="entry name" value="HISOL_DEHYDROGENASE"/>
    <property type="match status" value="1"/>
</dbReference>
<keyword evidence="10 13" id="KW-0520">NAD</keyword>
<dbReference type="HAMAP" id="MF_01024">
    <property type="entry name" value="HisD"/>
    <property type="match status" value="1"/>
</dbReference>
<dbReference type="FunFam" id="3.40.50.1980:FF:000004">
    <property type="entry name" value="Histidinol dehydrogenase"/>
    <property type="match status" value="1"/>
</dbReference>
<dbReference type="FunFam" id="1.20.5.1300:FF:000002">
    <property type="entry name" value="Histidinol dehydrogenase, chloroplastic"/>
    <property type="match status" value="1"/>
</dbReference>
<dbReference type="PANTHER" id="PTHR21256">
    <property type="entry name" value="HISTIDINOL DEHYDROGENASE HDH"/>
    <property type="match status" value="1"/>
</dbReference>
<dbReference type="UniPathway" id="UPA00031">
    <property type="reaction ID" value="UER00014"/>
</dbReference>
<feature type="binding site" evidence="13 17">
    <location>
        <position position="237"/>
    </location>
    <ligand>
        <name>substrate</name>
    </ligand>
</feature>
<keyword evidence="21" id="KW-1185">Reference proteome</keyword>
<dbReference type="CDD" id="cd06572">
    <property type="entry name" value="Histidinol_dh"/>
    <property type="match status" value="1"/>
</dbReference>
<feature type="binding site" evidence="13 18">
    <location>
        <position position="420"/>
    </location>
    <ligand>
        <name>Zn(2+)</name>
        <dbReference type="ChEBI" id="CHEBI:29105"/>
    </ligand>
</feature>
<accession>A0A5J6Q1B3</accession>
<dbReference type="EMBL" id="CP031700">
    <property type="protein sequence ID" value="QEY26787.1"/>
    <property type="molecule type" value="Genomic_DNA"/>
</dbReference>
<dbReference type="GO" id="GO:0000105">
    <property type="term" value="P:L-histidine biosynthetic process"/>
    <property type="evidence" value="ECO:0007669"/>
    <property type="project" value="UniProtKB-UniRule"/>
</dbReference>
<evidence type="ECO:0000256" key="18">
    <source>
        <dbReference type="PIRSR" id="PIRSR000099-4"/>
    </source>
</evidence>
<organism evidence="20 21">
    <name type="scientific">Neisseria zalophi</name>
    <dbReference type="NCBI Taxonomy" id="640030"/>
    <lineage>
        <taxon>Bacteria</taxon>
        <taxon>Pseudomonadati</taxon>
        <taxon>Pseudomonadota</taxon>
        <taxon>Betaproteobacteria</taxon>
        <taxon>Neisseriales</taxon>
        <taxon>Neisseriaceae</taxon>
        <taxon>Neisseria</taxon>
    </lineage>
</organism>
<comment type="function">
    <text evidence="1 13">Catalyzes the sequential NAD-dependent oxidations of L-histidinol to L-histidinaldehyde and then to L-histidine.</text>
</comment>
<dbReference type="Gene3D" id="1.20.5.1300">
    <property type="match status" value="1"/>
</dbReference>
<feature type="binding site" evidence="13 17">
    <location>
        <position position="415"/>
    </location>
    <ligand>
        <name>substrate</name>
    </ligand>
</feature>
<feature type="binding site" evidence="13 17">
    <location>
        <position position="420"/>
    </location>
    <ligand>
        <name>substrate</name>
    </ligand>
</feature>
<feature type="binding site" evidence="13 17">
    <location>
        <position position="259"/>
    </location>
    <ligand>
        <name>substrate</name>
    </ligand>
</feature>
<evidence type="ECO:0000256" key="7">
    <source>
        <dbReference type="ARBA" id="ARBA00022723"/>
    </source>
</evidence>
<evidence type="ECO:0000256" key="4">
    <source>
        <dbReference type="ARBA" id="ARBA00012965"/>
    </source>
</evidence>
<evidence type="ECO:0000256" key="6">
    <source>
        <dbReference type="ARBA" id="ARBA00022605"/>
    </source>
</evidence>
<evidence type="ECO:0000313" key="21">
    <source>
        <dbReference type="Proteomes" id="UP000325713"/>
    </source>
</evidence>
<feature type="binding site" evidence="13 17">
    <location>
        <position position="262"/>
    </location>
    <ligand>
        <name>substrate</name>
    </ligand>
</feature>
<protein>
    <recommendedName>
        <fullName evidence="5 13">Histidinol dehydrogenase</fullName>
        <shortName evidence="13">HDH</shortName>
        <ecNumber evidence="4 13">1.1.1.23</ecNumber>
    </recommendedName>
</protein>
<dbReference type="Proteomes" id="UP000325713">
    <property type="component" value="Chromosome"/>
</dbReference>
<evidence type="ECO:0000256" key="12">
    <source>
        <dbReference type="ARBA" id="ARBA00049489"/>
    </source>
</evidence>
<evidence type="ECO:0000256" key="17">
    <source>
        <dbReference type="PIRSR" id="PIRSR000099-3"/>
    </source>
</evidence>
<dbReference type="RefSeq" id="WP_151052387.1">
    <property type="nucleotide sequence ID" value="NZ_CP031700.1"/>
</dbReference>
<evidence type="ECO:0000256" key="15">
    <source>
        <dbReference type="PIRSR" id="PIRSR000099-1"/>
    </source>
</evidence>
<evidence type="ECO:0000256" key="14">
    <source>
        <dbReference type="PIRNR" id="PIRNR000099"/>
    </source>
</evidence>
<evidence type="ECO:0000313" key="20">
    <source>
        <dbReference type="EMBL" id="QEY26787.1"/>
    </source>
</evidence>
<evidence type="ECO:0000256" key="2">
    <source>
        <dbReference type="ARBA" id="ARBA00004940"/>
    </source>
</evidence>
<feature type="binding site" evidence="13 16">
    <location>
        <position position="191"/>
    </location>
    <ligand>
        <name>NAD(+)</name>
        <dbReference type="ChEBI" id="CHEBI:57540"/>
    </ligand>
</feature>
<dbReference type="KEGG" id="nzl:D0T92_09770"/>
<dbReference type="PANTHER" id="PTHR21256:SF2">
    <property type="entry name" value="HISTIDINE BIOSYNTHESIS TRIFUNCTIONAL PROTEIN"/>
    <property type="match status" value="1"/>
</dbReference>
<dbReference type="InterPro" id="IPR001692">
    <property type="entry name" value="Histidinol_DH_CS"/>
</dbReference>
<dbReference type="EC" id="1.1.1.23" evidence="4 13"/>
<evidence type="ECO:0000256" key="19">
    <source>
        <dbReference type="RuleBase" id="RU004175"/>
    </source>
</evidence>
<keyword evidence="11 13" id="KW-0368">Histidine biosynthesis</keyword>
<sequence>MKYLNTQSSDFQSELKALLAFETAQDPKVDQVVADICTDVQKRGDAAVIEYTNQFDGTDAQSMQDLMLSQADLKAAFERLPETTQTALQTAAARVESYHRHQKMESWSYTDEDGTLLGQQITPLDRVGIYVPGGKAAYPSSVIMNAMPAHVAGVPEIIMVVPTPKGERNDIVLAAAYVAGVTNVFTIGGAQAVAALAYGTETIPQVDKITGPGNAFVAAAKRRVFGVVGIDMVAGPSEILVIADGTTPAEWVAMDLFSQAEHDEIAQAILISTSQQYLDDVQTAMDKLIEEMPRRDIIEASLGNRGIMILAKDLKDACAVANYIAPEHLELSIADPQEWVTEIRHAGAIFMGPYTSESLGDYCAGPNHVLPTSRTARFSSPLGTYDFQKRSSLIQVSKEGAQKLGKTASILAHGERLTAHARAAELRLQDE</sequence>
<evidence type="ECO:0000256" key="9">
    <source>
        <dbReference type="ARBA" id="ARBA00023002"/>
    </source>
</evidence>
<dbReference type="GO" id="GO:0005829">
    <property type="term" value="C:cytosol"/>
    <property type="evidence" value="ECO:0007669"/>
    <property type="project" value="TreeGrafter"/>
</dbReference>
<keyword evidence="9 13" id="KW-0560">Oxidoreductase</keyword>
<proteinExistence type="inferred from homology"/>
<feature type="binding site" evidence="13 18">
    <location>
        <position position="262"/>
    </location>
    <ligand>
        <name>Zn(2+)</name>
        <dbReference type="ChEBI" id="CHEBI:29105"/>
    </ligand>
</feature>
<keyword evidence="6 13" id="KW-0028">Amino-acid biosynthesis</keyword>
<keyword evidence="7 13" id="KW-0479">Metal-binding</keyword>
<keyword evidence="8 13" id="KW-0862">Zinc</keyword>
<dbReference type="PRINTS" id="PR00083">
    <property type="entry name" value="HOLDHDRGNASE"/>
</dbReference>
<dbReference type="GO" id="GO:0004399">
    <property type="term" value="F:histidinol dehydrogenase activity"/>
    <property type="evidence" value="ECO:0007669"/>
    <property type="project" value="UniProtKB-UniRule"/>
</dbReference>
<evidence type="ECO:0000256" key="8">
    <source>
        <dbReference type="ARBA" id="ARBA00022833"/>
    </source>
</evidence>
<gene>
    <name evidence="13 20" type="primary">hisD</name>
    <name evidence="20" type="ORF">D0T92_09770</name>
</gene>
<dbReference type="NCBIfam" id="TIGR00069">
    <property type="entry name" value="hisD"/>
    <property type="match status" value="1"/>
</dbReference>
<dbReference type="GO" id="GO:0051287">
    <property type="term" value="F:NAD binding"/>
    <property type="evidence" value="ECO:0007669"/>
    <property type="project" value="InterPro"/>
</dbReference>
<dbReference type="InterPro" id="IPR022695">
    <property type="entry name" value="Histidinol_DH_monofunct"/>
</dbReference>
<evidence type="ECO:0000256" key="3">
    <source>
        <dbReference type="ARBA" id="ARBA00010178"/>
    </source>
</evidence>
<name>A0A5J6Q1B3_9NEIS</name>
<feature type="binding site" evidence="13 18">
    <location>
        <position position="259"/>
    </location>
    <ligand>
        <name>Zn(2+)</name>
        <dbReference type="ChEBI" id="CHEBI:29105"/>
    </ligand>
</feature>
<dbReference type="InterPro" id="IPR016161">
    <property type="entry name" value="Ald_DH/histidinol_DH"/>
</dbReference>
<comment type="pathway">
    <text evidence="2 13">Amino-acid biosynthesis; L-histidine biosynthesis; L-histidine from 5-phospho-alpha-D-ribose 1-diphosphate: step 9/9.</text>
</comment>
<dbReference type="Pfam" id="PF00815">
    <property type="entry name" value="Histidinol_dh"/>
    <property type="match status" value="1"/>
</dbReference>
<dbReference type="PIRSF" id="PIRSF000099">
    <property type="entry name" value="Histidinol_dh"/>
    <property type="match status" value="1"/>
</dbReference>
<evidence type="ECO:0000256" key="16">
    <source>
        <dbReference type="PIRSR" id="PIRSR000099-2"/>
    </source>
</evidence>
<feature type="active site" description="Proton acceptor" evidence="13 15">
    <location>
        <position position="328"/>
    </location>
</feature>
<feature type="binding site" evidence="13 17">
    <location>
        <position position="328"/>
    </location>
    <ligand>
        <name>substrate</name>
    </ligand>
</feature>
<comment type="similarity">
    <text evidence="3 13 14 19">Belongs to the histidinol dehydrogenase family.</text>
</comment>
<dbReference type="Gene3D" id="3.40.50.1980">
    <property type="entry name" value="Nitrogenase molybdenum iron protein domain"/>
    <property type="match status" value="2"/>
</dbReference>
<dbReference type="OrthoDB" id="9805269at2"/>
<dbReference type="SUPFAM" id="SSF53720">
    <property type="entry name" value="ALDH-like"/>
    <property type="match status" value="1"/>
</dbReference>
<feature type="binding site" evidence="13 16">
    <location>
        <position position="214"/>
    </location>
    <ligand>
        <name>NAD(+)</name>
        <dbReference type="ChEBI" id="CHEBI:57540"/>
    </ligand>
</feature>
<reference evidence="20 21" key="1">
    <citation type="submission" date="2018-08" db="EMBL/GenBank/DDBJ databases">
        <title>Neisseria zalophi ATCC BAA-2455 complete genome.</title>
        <authorList>
            <person name="Veseli I.A."/>
            <person name="Buttler R."/>
            <person name="Mascarenhas dos Santos A.C."/>
            <person name="Pombert J.-F."/>
        </authorList>
    </citation>
    <scope>NUCLEOTIDE SEQUENCE [LARGE SCALE GENOMIC DNA]</scope>
    <source>
        <strain evidence="20 21">ATCC BAA-2455</strain>
    </source>
</reference>
<dbReference type="InterPro" id="IPR012131">
    <property type="entry name" value="Hstdl_DH"/>
</dbReference>
<feature type="active site" description="Proton acceptor" evidence="13 15">
    <location>
        <position position="327"/>
    </location>
</feature>
<feature type="binding site" evidence="13 18">
    <location>
        <position position="361"/>
    </location>
    <ligand>
        <name>Zn(2+)</name>
        <dbReference type="ChEBI" id="CHEBI:29105"/>
    </ligand>
</feature>
<feature type="binding site" evidence="13 17">
    <location>
        <position position="361"/>
    </location>
    <ligand>
        <name>substrate</name>
    </ligand>
</feature>
<dbReference type="AlphaFoldDB" id="A0A5J6Q1B3"/>
<comment type="cofactor">
    <cofactor evidence="13 18">
        <name>Zn(2+)</name>
        <dbReference type="ChEBI" id="CHEBI:29105"/>
    </cofactor>
    <text evidence="13 18">Binds 1 zinc ion per subunit.</text>
</comment>
<evidence type="ECO:0000256" key="5">
    <source>
        <dbReference type="ARBA" id="ARBA00016531"/>
    </source>
</evidence>
<dbReference type="FunFam" id="3.40.50.1980:FF:000010">
    <property type="entry name" value="Histidinol dehydrogenase"/>
    <property type="match status" value="1"/>
</dbReference>
<evidence type="ECO:0000256" key="11">
    <source>
        <dbReference type="ARBA" id="ARBA00023102"/>
    </source>
</evidence>
<comment type="catalytic activity">
    <reaction evidence="12 13">
        <text>L-histidinol + 2 NAD(+) + H2O = L-histidine + 2 NADH + 3 H(+)</text>
        <dbReference type="Rhea" id="RHEA:20641"/>
        <dbReference type="ChEBI" id="CHEBI:15377"/>
        <dbReference type="ChEBI" id="CHEBI:15378"/>
        <dbReference type="ChEBI" id="CHEBI:57540"/>
        <dbReference type="ChEBI" id="CHEBI:57595"/>
        <dbReference type="ChEBI" id="CHEBI:57699"/>
        <dbReference type="ChEBI" id="CHEBI:57945"/>
        <dbReference type="EC" id="1.1.1.23"/>
    </reaction>
</comment>
<evidence type="ECO:0000256" key="1">
    <source>
        <dbReference type="ARBA" id="ARBA00003850"/>
    </source>
</evidence>
<dbReference type="GO" id="GO:0008270">
    <property type="term" value="F:zinc ion binding"/>
    <property type="evidence" value="ECO:0007669"/>
    <property type="project" value="UniProtKB-UniRule"/>
</dbReference>